<dbReference type="AlphaFoldDB" id="A0A6L2KAN8"/>
<feature type="region of interest" description="Disordered" evidence="1">
    <location>
        <begin position="706"/>
        <end position="771"/>
    </location>
</feature>
<evidence type="ECO:0000256" key="1">
    <source>
        <dbReference type="SAM" id="MobiDB-lite"/>
    </source>
</evidence>
<feature type="compositionally biased region" description="Pro residues" evidence="1">
    <location>
        <begin position="584"/>
        <end position="597"/>
    </location>
</feature>
<evidence type="ECO:0000256" key="2">
    <source>
        <dbReference type="SAM" id="SignalP"/>
    </source>
</evidence>
<feature type="compositionally biased region" description="Basic and acidic residues" evidence="1">
    <location>
        <begin position="706"/>
        <end position="720"/>
    </location>
</feature>
<evidence type="ECO:0000259" key="3">
    <source>
        <dbReference type="Pfam" id="PF07727"/>
    </source>
</evidence>
<dbReference type="EMBL" id="BKCJ010002037">
    <property type="protein sequence ID" value="GEU45802.1"/>
    <property type="molecule type" value="Genomic_DNA"/>
</dbReference>
<feature type="domain" description="Reverse transcriptase Ty1/copia-type" evidence="3">
    <location>
        <begin position="275"/>
        <end position="391"/>
    </location>
</feature>
<protein>
    <submittedName>
        <fullName evidence="4">Putative ribonuclease H-like domain-containing protein</fullName>
    </submittedName>
</protein>
<feature type="compositionally biased region" description="Basic and acidic residues" evidence="1">
    <location>
        <begin position="60"/>
        <end position="74"/>
    </location>
</feature>
<dbReference type="InterPro" id="IPR013103">
    <property type="entry name" value="RVT_2"/>
</dbReference>
<feature type="region of interest" description="Disordered" evidence="1">
    <location>
        <begin position="60"/>
        <end position="80"/>
    </location>
</feature>
<feature type="chain" id="PRO_5026734804" evidence="2">
    <location>
        <begin position="17"/>
        <end position="771"/>
    </location>
</feature>
<feature type="compositionally biased region" description="Basic and acidic residues" evidence="1">
    <location>
        <begin position="747"/>
        <end position="758"/>
    </location>
</feature>
<accession>A0A6L2KAN8</accession>
<proteinExistence type="predicted"/>
<feature type="compositionally biased region" description="Low complexity" evidence="1">
    <location>
        <begin position="114"/>
        <end position="126"/>
    </location>
</feature>
<name>A0A6L2KAN8_TANCI</name>
<comment type="caution">
    <text evidence="4">The sequence shown here is derived from an EMBL/GenBank/DDBJ whole genome shotgun (WGS) entry which is preliminary data.</text>
</comment>
<keyword evidence="2" id="KW-0732">Signal</keyword>
<feature type="region of interest" description="Disordered" evidence="1">
    <location>
        <begin position="105"/>
        <end position="126"/>
    </location>
</feature>
<feature type="signal peptide" evidence="2">
    <location>
        <begin position="1"/>
        <end position="16"/>
    </location>
</feature>
<evidence type="ECO:0000313" key="4">
    <source>
        <dbReference type="EMBL" id="GEU45802.1"/>
    </source>
</evidence>
<organism evidence="4">
    <name type="scientific">Tanacetum cinerariifolium</name>
    <name type="common">Dalmatian daisy</name>
    <name type="synonym">Chrysanthemum cinerariifolium</name>
    <dbReference type="NCBI Taxonomy" id="118510"/>
    <lineage>
        <taxon>Eukaryota</taxon>
        <taxon>Viridiplantae</taxon>
        <taxon>Streptophyta</taxon>
        <taxon>Embryophyta</taxon>
        <taxon>Tracheophyta</taxon>
        <taxon>Spermatophyta</taxon>
        <taxon>Magnoliopsida</taxon>
        <taxon>eudicotyledons</taxon>
        <taxon>Gunneridae</taxon>
        <taxon>Pentapetalae</taxon>
        <taxon>asterids</taxon>
        <taxon>campanulids</taxon>
        <taxon>Asterales</taxon>
        <taxon>Asteraceae</taxon>
        <taxon>Asteroideae</taxon>
        <taxon>Anthemideae</taxon>
        <taxon>Anthemidinae</taxon>
        <taxon>Tanacetum</taxon>
    </lineage>
</organism>
<feature type="region of interest" description="Disordered" evidence="1">
    <location>
        <begin position="577"/>
        <end position="609"/>
    </location>
</feature>
<gene>
    <name evidence="4" type="ORF">Tci_017780</name>
</gene>
<dbReference type="Pfam" id="PF07727">
    <property type="entry name" value="RVT_2"/>
    <property type="match status" value="1"/>
</dbReference>
<reference evidence="4" key="1">
    <citation type="journal article" date="2019" name="Sci. Rep.">
        <title>Draft genome of Tanacetum cinerariifolium, the natural source of mosquito coil.</title>
        <authorList>
            <person name="Yamashiro T."/>
            <person name="Shiraishi A."/>
            <person name="Satake H."/>
            <person name="Nakayama K."/>
        </authorList>
    </citation>
    <scope>NUCLEOTIDE SEQUENCE</scope>
</reference>
<sequence>MSSALLLLSDFLSAYSHWIRTWCRLEPALGSDADVADAAFDVKEKENVVYVSLSGSGKVENKKHDKKAKRDDIGKSPVGSPIGVRDLRAEFEEFSSNSTNRVNVGSTPVTAIRPNPTNSTNNFNTSSPFDTVVSPNFGIARKSSIVLFGGLPPQSVTTDPRHLLGFTTRADMCMRGARNLSEEFEYFFDNNINGVNAASTSVTTFRKSSYVDPSLDDPDMPSLEDITYSDDEEDVAPQTRSMTRMVKEQGRLTQIVNDDFHTCMFACFLSQEELKREKGIDYEQVFAPVARIEAIRLFLAYDSFMDYMVYQMDVKSAFLYGTIEEEVYVCQPLGFEDPDYPDKVYKVVKALYGLHQASKAWYETLANYLLENGFQRGKIDQTLFIKKQKDGKSASTPIDTEKPLLKDPDGEDVDVYTYRYLKGKPHLGLWYPKDLSFNLVEYSDSDYAEASLDRKSTIDQTVSGKDSSNPLMADNLPKIVWYSTYHVALVKSWLVQKQTDLARMGYEKPSTKVTFYKTFFSAQWKFLFYTILQCMSTKRTAWNEFSSSIALAVISLATGMLVPQQVQDDIDVAVEDKDASAPTLPLPTPATTPPPPQQELVSSPPQEDAYKQGGIAEIDADKDVTLKEVDAEKDAKDDEAEPAELKEVIEVDTTTKLMTEVVTAAATTFTVALMPKANAARRRKDVVIRDPEETATPSVIVHFEPKSRDKGKGVLVEKPKPLKRQAQIEQDEAYARELEKGEDELKEEASKQSKRKSESYGQQKRKGLMKE</sequence>